<dbReference type="EMBL" id="BDQF01000163">
    <property type="protein sequence ID" value="GAW84192.1"/>
    <property type="molecule type" value="Genomic_DNA"/>
</dbReference>
<sequence length="297" mass="34700">MTDVLSEKNNHSHRDHLYSGYSAVCNNFYINIQIKGCWQQNFQQKFCIPLGFYLNHIEQNKSNKDFNVQANCRYFYYKLRDLVKKCKGNCINNKNCYDVFRDVWKRRTRLINVPDICKEVVKDMCIIEEALSDVFYYLDELYRTLNELKRNRNSCEHYKDKCEEHIGRLRNCDFSGNLSLMKVIEKFEKEYYRECPMPVVPVTIQYPNPDILINGKKKATSPGVMIDTLTGTVEEATTNALNSTLTGKGTGVIVLPFIMLTIVFVLYKYTRYGSLLQLGVKALKCMLKKKKVKDLMT</sequence>
<evidence type="ECO:0000256" key="1">
    <source>
        <dbReference type="SAM" id="Phobius"/>
    </source>
</evidence>
<keyword evidence="1" id="KW-0472">Membrane</keyword>
<dbReference type="Proteomes" id="UP000195521">
    <property type="component" value="Unassembled WGS sequence"/>
</dbReference>
<comment type="caution">
    <text evidence="2">The sequence shown here is derived from an EMBL/GenBank/DDBJ whole genome shotgun (WGS) entry which is preliminary data.</text>
</comment>
<keyword evidence="3" id="KW-1185">Reference proteome</keyword>
<dbReference type="GeneID" id="39745000"/>
<dbReference type="RefSeq" id="XP_028546781.1">
    <property type="nucleotide sequence ID" value="XM_028690980.1"/>
</dbReference>
<name>A0A1Y1JTW3_PLAGO</name>
<reference evidence="3" key="1">
    <citation type="submission" date="2017-04" db="EMBL/GenBank/DDBJ databases">
        <title>Plasmodium gonderi genome.</title>
        <authorList>
            <person name="Arisue N."/>
            <person name="Honma H."/>
            <person name="Kawai S."/>
            <person name="Tougan T."/>
            <person name="Tanabe K."/>
            <person name="Horii T."/>
        </authorList>
    </citation>
    <scope>NUCLEOTIDE SEQUENCE [LARGE SCALE GENOMIC DNA]</scope>
    <source>
        <strain evidence="3">ATCC 30045</strain>
    </source>
</reference>
<dbReference type="AlphaFoldDB" id="A0A1Y1JTW3"/>
<accession>A0A1Y1JTW3</accession>
<keyword evidence="1" id="KW-1133">Transmembrane helix</keyword>
<feature type="transmembrane region" description="Helical" evidence="1">
    <location>
        <begin position="249"/>
        <end position="267"/>
    </location>
</feature>
<evidence type="ECO:0000313" key="3">
    <source>
        <dbReference type="Proteomes" id="UP000195521"/>
    </source>
</evidence>
<organism evidence="2 3">
    <name type="scientific">Plasmodium gonderi</name>
    <dbReference type="NCBI Taxonomy" id="77519"/>
    <lineage>
        <taxon>Eukaryota</taxon>
        <taxon>Sar</taxon>
        <taxon>Alveolata</taxon>
        <taxon>Apicomplexa</taxon>
        <taxon>Aconoidasida</taxon>
        <taxon>Haemosporida</taxon>
        <taxon>Plasmodiidae</taxon>
        <taxon>Plasmodium</taxon>
        <taxon>Plasmodium (Plasmodium)</taxon>
    </lineage>
</organism>
<keyword evidence="1" id="KW-0812">Transmembrane</keyword>
<protein>
    <submittedName>
        <fullName evidence="2">Variable surface protein</fullName>
    </submittedName>
</protein>
<proteinExistence type="predicted"/>
<gene>
    <name evidence="2" type="ORF">PGO_001620</name>
</gene>
<evidence type="ECO:0000313" key="2">
    <source>
        <dbReference type="EMBL" id="GAW84192.1"/>
    </source>
</evidence>